<comment type="function">
    <text evidence="2">Accessory subunit of the mitochondrial membrane respiratory chain NADH dehydrogenase (Complex I), that is believed not to be involved in catalysis. Complex I functions in the transfer of electrons from NADH to the respiratory chain. The immediate electron acceptor for the enzyme is believed to be ubiquinone.</text>
</comment>
<dbReference type="GO" id="GO:0006979">
    <property type="term" value="P:response to oxidative stress"/>
    <property type="evidence" value="ECO:0007669"/>
    <property type="project" value="TreeGrafter"/>
</dbReference>
<reference evidence="3 4" key="1">
    <citation type="journal article" date="2019" name="New Phytol.">
        <title>Comparative genomics reveals unique wood-decay strategies and fruiting body development in the Schizophyllaceae.</title>
        <authorList>
            <person name="Almasi E."/>
            <person name="Sahu N."/>
            <person name="Krizsan K."/>
            <person name="Balint B."/>
            <person name="Kovacs G.M."/>
            <person name="Kiss B."/>
            <person name="Cseklye J."/>
            <person name="Drula E."/>
            <person name="Henrissat B."/>
            <person name="Nagy I."/>
            <person name="Chovatia M."/>
            <person name="Adam C."/>
            <person name="LaButti K."/>
            <person name="Lipzen A."/>
            <person name="Riley R."/>
            <person name="Grigoriev I.V."/>
            <person name="Nagy L.G."/>
        </authorList>
    </citation>
    <scope>NUCLEOTIDE SEQUENCE [LARGE SCALE GENOMIC DNA]</scope>
    <source>
        <strain evidence="3 4">NL-1724</strain>
    </source>
</reference>
<dbReference type="InterPro" id="IPR007763">
    <property type="entry name" value="NDUFA12"/>
</dbReference>
<dbReference type="PANTHER" id="PTHR12910">
    <property type="entry name" value="NADH-UBIQUINONE OXIDOREDUCTASE SUBUNIT B17.2"/>
    <property type="match status" value="1"/>
</dbReference>
<dbReference type="STRING" id="97359.A0A550CUK8"/>
<keyword evidence="2" id="KW-0496">Mitochondrion</keyword>
<evidence type="ECO:0000256" key="1">
    <source>
        <dbReference type="ARBA" id="ARBA00007355"/>
    </source>
</evidence>
<accession>A0A550CUK8</accession>
<dbReference type="PANTHER" id="PTHR12910:SF2">
    <property type="entry name" value="NADH DEHYDROGENASE [UBIQUINONE] 1 ALPHA SUBCOMPLEX SUBUNIT 12"/>
    <property type="match status" value="1"/>
</dbReference>
<gene>
    <name evidence="3" type="ORF">BD626DRAFT_395997</name>
</gene>
<dbReference type="EMBL" id="VDMD01000002">
    <property type="protein sequence ID" value="TRM68471.1"/>
    <property type="molecule type" value="Genomic_DNA"/>
</dbReference>
<name>A0A550CUK8_9AGAR</name>
<dbReference type="OrthoDB" id="274641at2759"/>
<keyword evidence="2" id="KW-0999">Mitochondrion inner membrane</keyword>
<dbReference type="Pfam" id="PF05071">
    <property type="entry name" value="NDUFA12"/>
    <property type="match status" value="1"/>
</dbReference>
<keyword evidence="3" id="KW-0830">Ubiquinone</keyword>
<keyword evidence="2" id="KW-0813">Transport</keyword>
<proteinExistence type="inferred from homology"/>
<comment type="similarity">
    <text evidence="1 2">Belongs to the complex I NDUFA12 subunit family.</text>
</comment>
<evidence type="ECO:0000313" key="3">
    <source>
        <dbReference type="EMBL" id="TRM68471.1"/>
    </source>
</evidence>
<comment type="caution">
    <text evidence="3">The sequence shown here is derived from an EMBL/GenBank/DDBJ whole genome shotgun (WGS) entry which is preliminary data.</text>
</comment>
<evidence type="ECO:0000313" key="4">
    <source>
        <dbReference type="Proteomes" id="UP000320762"/>
    </source>
</evidence>
<comment type="subcellular location">
    <subcellularLocation>
        <location evidence="2">Mitochondrion inner membrane</location>
        <topology evidence="2">Peripheral membrane protein</topology>
        <orientation evidence="2">Matrix side</orientation>
    </subcellularLocation>
</comment>
<organism evidence="3 4">
    <name type="scientific">Schizophyllum amplum</name>
    <dbReference type="NCBI Taxonomy" id="97359"/>
    <lineage>
        <taxon>Eukaryota</taxon>
        <taxon>Fungi</taxon>
        <taxon>Dikarya</taxon>
        <taxon>Basidiomycota</taxon>
        <taxon>Agaricomycotina</taxon>
        <taxon>Agaricomycetes</taxon>
        <taxon>Agaricomycetidae</taxon>
        <taxon>Agaricales</taxon>
        <taxon>Schizophyllaceae</taxon>
        <taxon>Schizophyllum</taxon>
    </lineage>
</organism>
<keyword evidence="2" id="KW-0249">Electron transport</keyword>
<keyword evidence="2" id="KW-0679">Respiratory chain</keyword>
<protein>
    <recommendedName>
        <fullName evidence="2">NADH dehydrogenase [ubiquinone] 1 alpha subcomplex subunit</fullName>
    </recommendedName>
</protein>
<keyword evidence="2" id="KW-0472">Membrane</keyword>
<dbReference type="GO" id="GO:0005743">
    <property type="term" value="C:mitochondrial inner membrane"/>
    <property type="evidence" value="ECO:0007669"/>
    <property type="project" value="UniProtKB-SubCell"/>
</dbReference>
<keyword evidence="4" id="KW-1185">Reference proteome</keyword>
<dbReference type="Proteomes" id="UP000320762">
    <property type="component" value="Unassembled WGS sequence"/>
</dbReference>
<evidence type="ECO:0000256" key="2">
    <source>
        <dbReference type="RuleBase" id="RU363103"/>
    </source>
</evidence>
<sequence>MSSLTRFVRNIYRVGVRDAYQQLMHLSDVKYGRMVGADQFGNKYFENMNPREEVPGRQRWVIFAQQFYEDNSQIPPEWHSWLQHIRAVPPTEDAVMQNLSPPWKQQWTENLSGTRGSYKSYNTVKPKVEAWEPKTAARA</sequence>
<dbReference type="AlphaFoldDB" id="A0A550CUK8"/>
<dbReference type="GO" id="GO:0045271">
    <property type="term" value="C:respiratory chain complex I"/>
    <property type="evidence" value="ECO:0007669"/>
    <property type="project" value="InterPro"/>
</dbReference>